<proteinExistence type="predicted"/>
<comment type="caution">
    <text evidence="1">The sequence shown here is derived from an EMBL/GenBank/DDBJ whole genome shotgun (WGS) entry which is preliminary data.</text>
</comment>
<dbReference type="Pfam" id="PF04245">
    <property type="entry name" value="NA37"/>
    <property type="match status" value="1"/>
</dbReference>
<reference evidence="1" key="1">
    <citation type="submission" date="2022-01" db="EMBL/GenBank/DDBJ databases">
        <authorList>
            <person name="Jo J.-H."/>
            <person name="Im W.-T."/>
        </authorList>
    </citation>
    <scope>NUCLEOTIDE SEQUENCE</scope>
    <source>
        <strain evidence="1">NA20</strain>
    </source>
</reference>
<evidence type="ECO:0000313" key="1">
    <source>
        <dbReference type="EMBL" id="MCG2616932.1"/>
    </source>
</evidence>
<organism evidence="1 2">
    <name type="scientific">Terrimonas ginsenosidimutans</name>
    <dbReference type="NCBI Taxonomy" id="2908004"/>
    <lineage>
        <taxon>Bacteria</taxon>
        <taxon>Pseudomonadati</taxon>
        <taxon>Bacteroidota</taxon>
        <taxon>Chitinophagia</taxon>
        <taxon>Chitinophagales</taxon>
        <taxon>Chitinophagaceae</taxon>
        <taxon>Terrimonas</taxon>
    </lineage>
</organism>
<protein>
    <submittedName>
        <fullName evidence="1">Nucleoid-associated protein</fullName>
    </submittedName>
</protein>
<dbReference type="InterPro" id="IPR007358">
    <property type="entry name" value="Nucleoid_associated_NdpA"/>
</dbReference>
<evidence type="ECO:0000313" key="2">
    <source>
        <dbReference type="Proteomes" id="UP001165367"/>
    </source>
</evidence>
<dbReference type="RefSeq" id="WP_237875469.1">
    <property type="nucleotide sequence ID" value="NZ_JAKLTR010000016.1"/>
</dbReference>
<sequence length="351" mass="40431">MIFSTEAKLSQLSIHKVGNKAAAEPLALSEQPYPVEDEVLNGILLQYFTGGFLKVNEIYRLHHPTSNLALNEVYHFCKSIFADPESFHENSRQLAKQLYDIADHPNIKPGEFYVVYFQNIQVEGALVDAVGLFKSENKETYLKVTPSAGAFGLSYESEAINIKKLDKACIVFNVEEELGYKVSVIDNTNKSGEAVYWMDGFLNLQIRNDEYTQTHNVLSIYKEFITDKLDEKLEVSKPDKIDLLNRSIRYFKENEQFNLDEFSNVVLDNPVAIQEWKDYKQHYEQESGSEIGDSFSINNAAVKKQARTYKSVLKLDKNFHIYIHGNRDLIEKGFDDAVKMSYYKVYFNEEQ</sequence>
<name>A0ABS9KX62_9BACT</name>
<gene>
    <name evidence="1" type="ORF">LZZ85_21725</name>
</gene>
<accession>A0ABS9KX62</accession>
<dbReference type="EMBL" id="JAKLTR010000016">
    <property type="protein sequence ID" value="MCG2616932.1"/>
    <property type="molecule type" value="Genomic_DNA"/>
</dbReference>
<dbReference type="Proteomes" id="UP001165367">
    <property type="component" value="Unassembled WGS sequence"/>
</dbReference>
<keyword evidence="2" id="KW-1185">Reference proteome</keyword>